<dbReference type="EMBL" id="HG970334">
    <property type="protein sequence ID" value="CEF87516.1"/>
    <property type="molecule type" value="Genomic_DNA"/>
</dbReference>
<feature type="region of interest" description="Disordered" evidence="1">
    <location>
        <begin position="1"/>
        <end position="39"/>
    </location>
</feature>
<dbReference type="VEuPathDB" id="FungiDB:FGRAMPH1_01G18887"/>
<reference evidence="3 4" key="2">
    <citation type="journal article" date="2010" name="Nature">
        <title>Comparative genomics reveals mobile pathogenicity chromosomes in Fusarium.</title>
        <authorList>
            <person name="Ma L.J."/>
            <person name="van der Does H.C."/>
            <person name="Borkovich K.A."/>
            <person name="Coleman J.J."/>
            <person name="Daboussi M.J."/>
            <person name="Di Pietro A."/>
            <person name="Dufresne M."/>
            <person name="Freitag M."/>
            <person name="Grabherr M."/>
            <person name="Henrissat B."/>
            <person name="Houterman P.M."/>
            <person name="Kang S."/>
            <person name="Shim W.B."/>
            <person name="Woloshuk C."/>
            <person name="Xie X."/>
            <person name="Xu J.R."/>
            <person name="Antoniw J."/>
            <person name="Baker S.E."/>
            <person name="Bluhm B.H."/>
            <person name="Breakspear A."/>
            <person name="Brown D.W."/>
            <person name="Butchko R.A."/>
            <person name="Chapman S."/>
            <person name="Coulson R."/>
            <person name="Coutinho P.M."/>
            <person name="Danchin E.G."/>
            <person name="Diener A."/>
            <person name="Gale L.R."/>
            <person name="Gardiner D.M."/>
            <person name="Goff S."/>
            <person name="Hammond-Kosack K.E."/>
            <person name="Hilburn K."/>
            <person name="Hua-Van A."/>
            <person name="Jonkers W."/>
            <person name="Kazan K."/>
            <person name="Kodira C.D."/>
            <person name="Koehrsen M."/>
            <person name="Kumar L."/>
            <person name="Lee Y.H."/>
            <person name="Li L."/>
            <person name="Manners J.M."/>
            <person name="Miranda-Saavedra D."/>
            <person name="Mukherjee M."/>
            <person name="Park G."/>
            <person name="Park J."/>
            <person name="Park S.Y."/>
            <person name="Proctor R.H."/>
            <person name="Regev A."/>
            <person name="Ruiz-Roldan M.C."/>
            <person name="Sain D."/>
            <person name="Sakthikumar S."/>
            <person name="Sykes S."/>
            <person name="Schwartz D.C."/>
            <person name="Turgeon B.G."/>
            <person name="Wapinski I."/>
            <person name="Yoder O."/>
            <person name="Young S."/>
            <person name="Zeng Q."/>
            <person name="Zhou S."/>
            <person name="Galagan J."/>
            <person name="Cuomo C.A."/>
            <person name="Kistler H.C."/>
            <person name="Rep M."/>
        </authorList>
    </citation>
    <scope>GENOME REANNOTATION</scope>
    <source>
        <strain evidence="4">ATCC MYA-4620 / CBS 123657 / FGSC 9075 / NRRL 31084 / PH-1</strain>
        <strain evidence="3">PH-1 / ATCC MYA-4620 / FGSC 9075 / NRRL 31084</strain>
    </source>
</reference>
<dbReference type="RefSeq" id="XP_011324438.1">
    <property type="nucleotide sequence ID" value="XM_011326136.1"/>
</dbReference>
<dbReference type="KEGG" id="fgr:FGSG_12824"/>
<evidence type="ECO:0000313" key="3">
    <source>
        <dbReference type="EnsemblFungi" id="CEF87516"/>
    </source>
</evidence>
<evidence type="ECO:0000313" key="4">
    <source>
        <dbReference type="Proteomes" id="UP000070720"/>
    </source>
</evidence>
<name>I1S7K1_GIBZE</name>
<sequence length="126" mass="13453">MSSKFHSQDPNSCQGATAAPTRHVKRVKAHEHRQPGNELFYPLRPNTFRKILNPPLLSDTDLADDDGHVAITFIMAQIASLDVVSFSGADHAEKLGVGLLTVDSGKPVVAVRDLPGDVFLGPGGPC</sequence>
<reference evidence="3" key="4">
    <citation type="submission" date="2017-01" db="UniProtKB">
        <authorList>
            <consortium name="EnsemblFungi"/>
        </authorList>
    </citation>
    <scope>IDENTIFICATION</scope>
    <source>
        <strain evidence="3">PH-1 / ATCC MYA-4620 / FGSC 9075 / NRRL 31084</strain>
    </source>
</reference>
<organism evidence="2 4">
    <name type="scientific">Gibberella zeae (strain ATCC MYA-4620 / CBS 123657 / FGSC 9075 / NRRL 31084 / PH-1)</name>
    <name type="common">Wheat head blight fungus</name>
    <name type="synonym">Fusarium graminearum</name>
    <dbReference type="NCBI Taxonomy" id="229533"/>
    <lineage>
        <taxon>Eukaryota</taxon>
        <taxon>Fungi</taxon>
        <taxon>Dikarya</taxon>
        <taxon>Ascomycota</taxon>
        <taxon>Pezizomycotina</taxon>
        <taxon>Sordariomycetes</taxon>
        <taxon>Hypocreomycetidae</taxon>
        <taxon>Hypocreales</taxon>
        <taxon>Nectriaceae</taxon>
        <taxon>Fusarium</taxon>
    </lineage>
</organism>
<dbReference type="AlphaFoldDB" id="I1S7K1"/>
<reference evidence="3 4" key="1">
    <citation type="journal article" date="2007" name="Science">
        <title>The Fusarium graminearum genome reveals a link between localized polymorphism and pathogen specialization.</title>
        <authorList>
            <person name="Cuomo C.A."/>
            <person name="Gueldener U."/>
            <person name="Xu J.-R."/>
            <person name="Trail F."/>
            <person name="Turgeon B.G."/>
            <person name="Di Pietro A."/>
            <person name="Walton J.D."/>
            <person name="Ma L.-J."/>
            <person name="Baker S.E."/>
            <person name="Rep M."/>
            <person name="Adam G."/>
            <person name="Antoniw J."/>
            <person name="Baldwin T."/>
            <person name="Calvo S.E."/>
            <person name="Chang Y.-L."/>
            <person name="DeCaprio D."/>
            <person name="Gale L.R."/>
            <person name="Gnerre S."/>
            <person name="Goswami R.S."/>
            <person name="Hammond-Kosack K."/>
            <person name="Harris L.J."/>
            <person name="Hilburn K."/>
            <person name="Kennell J.C."/>
            <person name="Kroken S."/>
            <person name="Magnuson J.K."/>
            <person name="Mannhaupt G."/>
            <person name="Mauceli E.W."/>
            <person name="Mewes H.-W."/>
            <person name="Mitterbauer R."/>
            <person name="Muehlbauer G."/>
            <person name="Muensterkoetter M."/>
            <person name="Nelson D."/>
            <person name="O'Donnell K."/>
            <person name="Ouellet T."/>
            <person name="Qi W."/>
            <person name="Quesneville H."/>
            <person name="Roncero M.I.G."/>
            <person name="Seong K.-Y."/>
            <person name="Tetko I.V."/>
            <person name="Urban M."/>
            <person name="Waalwijk C."/>
            <person name="Ward T.J."/>
            <person name="Yao J."/>
            <person name="Birren B.W."/>
            <person name="Kistler H.C."/>
        </authorList>
    </citation>
    <scope>NUCLEOTIDE SEQUENCE [LARGE SCALE GENOMIC DNA]</scope>
    <source>
        <strain evidence="4">ATCC MYA-4620 / CBS 123657 / FGSC 9075 / NRRL 31084 / PH-1</strain>
        <strain evidence="3">PH-1 / ATCC MYA-4620 / FGSC 9075 / NRRL 31084</strain>
    </source>
</reference>
<accession>A0A098E085</accession>
<feature type="compositionally biased region" description="Polar residues" evidence="1">
    <location>
        <begin position="1"/>
        <end position="15"/>
    </location>
</feature>
<dbReference type="EnsemblFungi" id="CEF87516">
    <property type="protein sequence ID" value="CEF87516"/>
    <property type="gene ID" value="FGRRES_12824"/>
</dbReference>
<proteinExistence type="predicted"/>
<protein>
    <submittedName>
        <fullName evidence="2">Chromosome 3, complete genome</fullName>
    </submittedName>
</protein>
<dbReference type="HOGENOM" id="CLU_1981781_0_0_1"/>
<keyword evidence="4" id="KW-1185">Reference proteome</keyword>
<accession>I1S7K1</accession>
<reference evidence="2 4" key="3">
    <citation type="journal article" date="2015" name="BMC Genomics">
        <title>The completed genome sequence of the pathogenic ascomycete fungus Fusarium graminearum.</title>
        <authorList>
            <person name="King R."/>
            <person name="Urban M."/>
            <person name="Hammond-Kosack M.C."/>
            <person name="Hassani-Pak K."/>
            <person name="Hammond-Kosack K.E."/>
        </authorList>
    </citation>
    <scope>NUCLEOTIDE SEQUENCE [LARGE SCALE GENOMIC DNA]</scope>
    <source>
        <strain evidence="4">ATCC MYA-4620 / CBS 123657 / FGSC 9075 / NRRL 31084 / PH-1</strain>
        <strain evidence="2">PH-1</strain>
    </source>
</reference>
<gene>
    <name evidence="2" type="ORF">FGRAMPH1_01T18887</name>
</gene>
<dbReference type="InParanoid" id="I1S7K1"/>
<evidence type="ECO:0000313" key="2">
    <source>
        <dbReference type="EMBL" id="CEF87516.1"/>
    </source>
</evidence>
<evidence type="ECO:0000256" key="1">
    <source>
        <dbReference type="SAM" id="MobiDB-lite"/>
    </source>
</evidence>
<feature type="compositionally biased region" description="Basic residues" evidence="1">
    <location>
        <begin position="22"/>
        <end position="31"/>
    </location>
</feature>
<dbReference type="Proteomes" id="UP000070720">
    <property type="component" value="Chromosome 3"/>
</dbReference>